<feature type="domain" description="Sulfatase N-terminal" evidence="3">
    <location>
        <begin position="29"/>
        <end position="146"/>
    </location>
</feature>
<dbReference type="InterPro" id="IPR017850">
    <property type="entry name" value="Alkaline_phosphatase_core_sf"/>
</dbReference>
<sequence>MYDNARVDSLEQSISYGGVARPEYDIGKNKKEYYGTVSQLDKAFDNLMKTVDNEDLTENTMVIFTSDNGPESPVNLEESKGEWEAPTRDNCFGTPGVFRGLKRFPYEGGHRVPGIVRYPTKIKAGTTSNEMVVATDFITTAAHLAQLITPKGINFDGINAFPAFLEQKIKREKPYLWLYPNHEDAYSRMPHMAMRYNDHTLLGWFPEKLENETLMAWVKSSVPVKFELYDLSKDPEQQNDLGSSEPEMVDKLKPLMLEQWIEIRDEGPNWENIN</sequence>
<dbReference type="Gene3D" id="3.40.720.10">
    <property type="entry name" value="Alkaline Phosphatase, subunit A"/>
    <property type="match status" value="1"/>
</dbReference>
<gene>
    <name evidence="4" type="ORF">LV92_00669</name>
</gene>
<dbReference type="PANTHER" id="PTHR42693">
    <property type="entry name" value="ARYLSULFATASE FAMILY MEMBER"/>
    <property type="match status" value="1"/>
</dbReference>
<name>A0A327RIF9_9FLAO</name>
<accession>A0A327RIF9</accession>
<dbReference type="InterPro" id="IPR000917">
    <property type="entry name" value="Sulfatase_N"/>
</dbReference>
<evidence type="ECO:0000256" key="2">
    <source>
        <dbReference type="ARBA" id="ARBA00022801"/>
    </source>
</evidence>
<comment type="caution">
    <text evidence="4">The sequence shown here is derived from an EMBL/GenBank/DDBJ whole genome shotgun (WGS) entry which is preliminary data.</text>
</comment>
<reference evidence="4 5" key="1">
    <citation type="submission" date="2018-06" db="EMBL/GenBank/DDBJ databases">
        <title>Genomic Encyclopedia of Archaeal and Bacterial Type Strains, Phase II (KMG-II): from individual species to whole genera.</title>
        <authorList>
            <person name="Goeker M."/>
        </authorList>
    </citation>
    <scope>NUCLEOTIDE SEQUENCE [LARGE SCALE GENOMIC DNA]</scope>
    <source>
        <strain evidence="4 5">DSM 23522</strain>
    </source>
</reference>
<dbReference type="InterPro" id="IPR050738">
    <property type="entry name" value="Sulfatase"/>
</dbReference>
<dbReference type="AlphaFoldDB" id="A0A327RIF9"/>
<dbReference type="Gene3D" id="3.30.1120.10">
    <property type="match status" value="1"/>
</dbReference>
<dbReference type="Pfam" id="PF00884">
    <property type="entry name" value="Sulfatase"/>
    <property type="match status" value="1"/>
</dbReference>
<comment type="similarity">
    <text evidence="1">Belongs to the sulfatase family.</text>
</comment>
<proteinExistence type="inferred from homology"/>
<dbReference type="EMBL" id="QLLN01000001">
    <property type="protein sequence ID" value="RAJ15965.1"/>
    <property type="molecule type" value="Genomic_DNA"/>
</dbReference>
<organism evidence="4 5">
    <name type="scientific">Arenibacter echinorum</name>
    <dbReference type="NCBI Taxonomy" id="440515"/>
    <lineage>
        <taxon>Bacteria</taxon>
        <taxon>Pseudomonadati</taxon>
        <taxon>Bacteroidota</taxon>
        <taxon>Flavobacteriia</taxon>
        <taxon>Flavobacteriales</taxon>
        <taxon>Flavobacteriaceae</taxon>
        <taxon>Arenibacter</taxon>
    </lineage>
</organism>
<evidence type="ECO:0000313" key="4">
    <source>
        <dbReference type="EMBL" id="RAJ15965.1"/>
    </source>
</evidence>
<dbReference type="Proteomes" id="UP000249696">
    <property type="component" value="Unassembled WGS sequence"/>
</dbReference>
<evidence type="ECO:0000256" key="1">
    <source>
        <dbReference type="ARBA" id="ARBA00008779"/>
    </source>
</evidence>
<keyword evidence="5" id="KW-1185">Reference proteome</keyword>
<evidence type="ECO:0000259" key="3">
    <source>
        <dbReference type="Pfam" id="PF00884"/>
    </source>
</evidence>
<dbReference type="PANTHER" id="PTHR42693:SF53">
    <property type="entry name" value="ENDO-4-O-SULFATASE"/>
    <property type="match status" value="1"/>
</dbReference>
<dbReference type="SUPFAM" id="SSF53649">
    <property type="entry name" value="Alkaline phosphatase-like"/>
    <property type="match status" value="1"/>
</dbReference>
<evidence type="ECO:0000313" key="5">
    <source>
        <dbReference type="Proteomes" id="UP000249696"/>
    </source>
</evidence>
<keyword evidence="2" id="KW-0378">Hydrolase</keyword>
<dbReference type="GO" id="GO:0004065">
    <property type="term" value="F:arylsulfatase activity"/>
    <property type="evidence" value="ECO:0007669"/>
    <property type="project" value="TreeGrafter"/>
</dbReference>
<protein>
    <submittedName>
        <fullName evidence="4">Sulfatase-like protein</fullName>
    </submittedName>
</protein>